<protein>
    <submittedName>
        <fullName evidence="3">IPT domain containing protein</fullName>
    </submittedName>
</protein>
<dbReference type="EMBL" id="LR797198">
    <property type="protein sequence ID" value="CAB4193497.1"/>
    <property type="molecule type" value="Genomic_DNA"/>
</dbReference>
<dbReference type="CDD" id="cd00102">
    <property type="entry name" value="IPT"/>
    <property type="match status" value="1"/>
</dbReference>
<evidence type="ECO:0000259" key="1">
    <source>
        <dbReference type="Pfam" id="PF01833"/>
    </source>
</evidence>
<dbReference type="Pfam" id="PF01833">
    <property type="entry name" value="TIG"/>
    <property type="match status" value="1"/>
</dbReference>
<proteinExistence type="predicted"/>
<gene>
    <name evidence="2" type="ORF">UFOVP1119_112</name>
    <name evidence="3" type="ORF">UFOVP1238_86</name>
</gene>
<evidence type="ECO:0000313" key="3">
    <source>
        <dbReference type="EMBL" id="CAB4193497.1"/>
    </source>
</evidence>
<sequence length="1975" mass="216512">MLGNTPAVKSYFDKSAVQIRPLVSAEWNYNLIYQPYVTYSGAGQNLYSPTGVWTTSGKTVSSTNTNAKRGAAFASPNATRFTVTASSTDGKDNFEGRASIGLGNLPTGANSYKVIFYARSIDSNIINLSTQLGNDSARIYSSSHKTIDNFDWQKIELVIGAKKGDTSAIYNYLAMSLDFVNTTLSSVGAWGIEICNIEVYQITYFDYVYGSLWPTDTAFSYFRPGESYVNSGNINIPDVSRTIDTNKGTWDNLAPCSPVVYSPRTLFSANSSPFYKNGSLSPFSQYKYFVSERPDNGAVSIGASYEENLDVNKIVLKFNVSQSIPSGMLTLYSPSSSAPVGTIAISASQISKSGICILYYHPEATLATQKWTTTKWAWSETDKTKMPRINDAGEITISQKINKIVFTQTNASVVNAYQNFSYKAGVSKAEILAEFKRLQVIEISPRLELDLSDFVLDYTITKELDNKGTPLPISAMSANTADLSLSNIPLSGELNIPLSIFSTNANNTAVFVSPLKNLLAKNVKFYMNYFIPQDRISEPSQTNRIIPGGVFYADTWDSIDVKVTKVRCYDIMKFLQTLPVSDYVSKSQNLINIFTNIMDFAGFTDYNYDELYAILNDSNQAVNASYFFADSKNKTVYDVLREAFLAYQISASVDEYGVLRFNNLQQIITNNVVNYAVNDENIVVNSYTENIKTKIGKIIMRYRMPQIKRALTTASSTQGITSIFNQAPDTIWKEESEDVVPLNYLISSIDSYSQNYYSINKQDLNEVFYTMPLEHNNYAIIQGEIISTGDKEFLLRDNDTGRVKPAYVSTSNDLNAEVAQFSNDQRTANIEYTPTGRFVNVQRGLFGTAPKIHKIMSSSADVGTQLQAGTITLGTNYFSRIVPPSVDTNSGSISIPIYANRYSIIMPKSETDNTYNTYSARFKIPDVSTEVSSGIVFNLSLNSNDNVVSSFYTLGIKSIKNTNGKKSYILEMYEVPSSGTRTLLFSQSVTHIINSIFNNEPLTPVFAKRESQFINLKFIVQSDKILVYINDRIVVSKATSNKRGAFGTKFGFYSTGASTISTGSNLAEIYACQSILDDTSRYHFTTQRFLDALVANKRIDEKFYMLQSSPRIVGLNMYDVQTTLNPSLGAEHLKIMYNLYYNILESGGQKQKSYYVSVPETALSYSTIINSGFRLKFAMVNNTNYSVWTKSSISSSRIVNAQLATFSRNVILLTDQQTLERVLNPQNANEVIELQSDWLQSKKTANAIMGVIAKASEDFSKDITVSLFGNPLLQVGDVVSLRHNLKNIIGLTFFVQSVRNTFSQGLTTEVVLNRIGYEGTAPDSLKPKYPAEKLPTYLNVLGLSPTSGSTAGNTLVTIGNGIDFSSATPPTVYFGTSLATNVVVVDSSTLICRTPAASAGYVNVKVISKGVTYQSINYNGFEYRGTDVVLGQVNPIVVSDGLDAVSNTREVALDWSAVDERENAFKYTLSDGSSGTIDYADTFLYKVLFKGLKDGQTYTYTITTLFKQNGAEIGSSAPVTGSFTAGSTSNPDPDAAPVITATAVKDSSNKVTFKISLVGTIADTYTWKIFNGGSAIDADSHQQTSSTYTYPNPMQAGWYATMYATNQGSISNVVAIYFNDVQLGTIIEDPGTPAGAPAQPIIRLETISEGGGKSSARLYVTQDTSATKPNSYDFTIDPSRFGGDKVDQPPAITQNNFPAPVNGELLLTLTGFTNNTSYSIRTRALNAKGSSPSTQNILFVPTGGATVSNVSLSGNLTLSWTGNTYFDSYQVEYSGSNGVIKTPSVISKTTGTTYKRTTSVTALSTNGTSFTDLIYSGQTFWPAGTKVTAKVTAYKGTQAASTISSTAYTVPGTPGGDNPTGPAPKVFAQDKHQYIPSGTFYSSPGGSFYWYNSGLVPTQFDSWVWEYEIYKNQTSATGSKTTGTRNPASPNIPSNSRFYVDYPFVGTHYIRVRMRITYNGSTYYGAWGATTKTFT</sequence>
<dbReference type="InterPro" id="IPR014756">
    <property type="entry name" value="Ig_E-set"/>
</dbReference>
<dbReference type="EMBL" id="LR797076">
    <property type="protein sequence ID" value="CAB4185751.1"/>
    <property type="molecule type" value="Genomic_DNA"/>
</dbReference>
<dbReference type="InterPro" id="IPR013783">
    <property type="entry name" value="Ig-like_fold"/>
</dbReference>
<name>A0A6J5RGX4_9CAUD</name>
<feature type="domain" description="IPT/TIG" evidence="1">
    <location>
        <begin position="1341"/>
        <end position="1423"/>
    </location>
</feature>
<dbReference type="Gene3D" id="2.60.40.10">
    <property type="entry name" value="Immunoglobulins"/>
    <property type="match status" value="1"/>
</dbReference>
<evidence type="ECO:0000313" key="2">
    <source>
        <dbReference type="EMBL" id="CAB4185751.1"/>
    </source>
</evidence>
<organism evidence="3">
    <name type="scientific">uncultured Caudovirales phage</name>
    <dbReference type="NCBI Taxonomy" id="2100421"/>
    <lineage>
        <taxon>Viruses</taxon>
        <taxon>Duplodnaviria</taxon>
        <taxon>Heunggongvirae</taxon>
        <taxon>Uroviricota</taxon>
        <taxon>Caudoviricetes</taxon>
        <taxon>Peduoviridae</taxon>
        <taxon>Maltschvirus</taxon>
        <taxon>Maltschvirus maltsch</taxon>
    </lineage>
</organism>
<dbReference type="SUPFAM" id="SSF81296">
    <property type="entry name" value="E set domains"/>
    <property type="match status" value="1"/>
</dbReference>
<dbReference type="InterPro" id="IPR002909">
    <property type="entry name" value="IPT_dom"/>
</dbReference>
<reference evidence="3" key="1">
    <citation type="submission" date="2020-05" db="EMBL/GenBank/DDBJ databases">
        <authorList>
            <person name="Chiriac C."/>
            <person name="Salcher M."/>
            <person name="Ghai R."/>
            <person name="Kavagutti S V."/>
        </authorList>
    </citation>
    <scope>NUCLEOTIDE SEQUENCE</scope>
</reference>
<accession>A0A6J5RGX4</accession>